<dbReference type="Proteomes" id="UP001564626">
    <property type="component" value="Unassembled WGS sequence"/>
</dbReference>
<dbReference type="SUPFAM" id="SSF56645">
    <property type="entry name" value="Acyl-CoA dehydrogenase NM domain-like"/>
    <property type="match status" value="1"/>
</dbReference>
<sequence length="377" mass="37824">MTGAPGLDRLLREVVGPGAAGTDARGRFPRAAVTAFGAAGVLGLTVPKSRGGGGGGLAEAVRVVTEVARHCGSTAAVLQAHYAAVAVLVRCGPPELLRAVASGTHLCTAAVAEAGRPEVLPTGAPPVVHGGVADLVGRKRGVVAAGEADGYVWASAGTGGVATLWWVPATAPGLHVPAVADGAAAVEGIGLRGSATATITADPLRVPASAVLGGDGGGAELVLTELLPWSLALAAAVATGLVEAVLARAVECVTGPQPSWTRWQGPPTRQPEVRADLARMAGRLAAARSSLDDAVQAATWRRPEALRLLLQARATAGETAVQVAELGIKVCGQSAFRADLGVERCFRDAHAAGFGPFGTDDALDLLGRLLCDLPLLT</sequence>
<dbReference type="GO" id="GO:0016491">
    <property type="term" value="F:oxidoreductase activity"/>
    <property type="evidence" value="ECO:0007669"/>
    <property type="project" value="UniProtKB-KW"/>
</dbReference>
<accession>A0ABV4C9R8</accession>
<dbReference type="InterPro" id="IPR009075">
    <property type="entry name" value="AcylCo_DH/oxidase_C"/>
</dbReference>
<dbReference type="Gene3D" id="1.10.540.10">
    <property type="entry name" value="Acyl-CoA dehydrogenase/oxidase, N-terminal domain"/>
    <property type="match status" value="1"/>
</dbReference>
<dbReference type="EC" id="1.-.-.-" evidence="7"/>
<organism evidence="7 8">
    <name type="scientific">Saccharopolyspora cebuensis</name>
    <dbReference type="NCBI Taxonomy" id="418759"/>
    <lineage>
        <taxon>Bacteria</taxon>
        <taxon>Bacillati</taxon>
        <taxon>Actinomycetota</taxon>
        <taxon>Actinomycetes</taxon>
        <taxon>Pseudonocardiales</taxon>
        <taxon>Pseudonocardiaceae</taxon>
        <taxon>Saccharopolyspora</taxon>
    </lineage>
</organism>
<dbReference type="InterPro" id="IPR009100">
    <property type="entry name" value="AcylCoA_DH/oxidase_NM_dom_sf"/>
</dbReference>
<dbReference type="Gene3D" id="2.40.110.10">
    <property type="entry name" value="Butyryl-CoA Dehydrogenase, subunit A, domain 2"/>
    <property type="match status" value="1"/>
</dbReference>
<name>A0ABV4C9R8_9PSEU</name>
<evidence type="ECO:0000313" key="8">
    <source>
        <dbReference type="Proteomes" id="UP001564626"/>
    </source>
</evidence>
<protein>
    <submittedName>
        <fullName evidence="7">Acyl-CoA dehydrogenase family protein</fullName>
        <ecNumber evidence="7">1.-.-.-</ecNumber>
    </submittedName>
</protein>
<evidence type="ECO:0000313" key="7">
    <source>
        <dbReference type="EMBL" id="MEY8037862.1"/>
    </source>
</evidence>
<proteinExistence type="inferred from homology"/>
<comment type="caution">
    <text evidence="7">The sequence shown here is derived from an EMBL/GenBank/DDBJ whole genome shotgun (WGS) entry which is preliminary data.</text>
</comment>
<evidence type="ECO:0000256" key="4">
    <source>
        <dbReference type="ARBA" id="ARBA00022827"/>
    </source>
</evidence>
<comment type="cofactor">
    <cofactor evidence="1">
        <name>FAD</name>
        <dbReference type="ChEBI" id="CHEBI:57692"/>
    </cofactor>
</comment>
<dbReference type="PANTHER" id="PTHR43884:SF12">
    <property type="entry name" value="ISOVALERYL-COA DEHYDROGENASE, MITOCHONDRIAL-RELATED"/>
    <property type="match status" value="1"/>
</dbReference>
<dbReference type="PANTHER" id="PTHR43884">
    <property type="entry name" value="ACYL-COA DEHYDROGENASE"/>
    <property type="match status" value="1"/>
</dbReference>
<dbReference type="EMBL" id="JBGEHV010000001">
    <property type="protein sequence ID" value="MEY8037862.1"/>
    <property type="molecule type" value="Genomic_DNA"/>
</dbReference>
<keyword evidence="8" id="KW-1185">Reference proteome</keyword>
<dbReference type="InterPro" id="IPR046373">
    <property type="entry name" value="Acyl-CoA_Oxase/DH_mid-dom_sf"/>
</dbReference>
<dbReference type="RefSeq" id="WP_345366012.1">
    <property type="nucleotide sequence ID" value="NZ_BAABII010000016.1"/>
</dbReference>
<keyword evidence="4" id="KW-0274">FAD</keyword>
<evidence type="ECO:0000256" key="3">
    <source>
        <dbReference type="ARBA" id="ARBA00022630"/>
    </source>
</evidence>
<comment type="similarity">
    <text evidence="2">Belongs to the acyl-CoA dehydrogenase family.</text>
</comment>
<evidence type="ECO:0000259" key="5">
    <source>
        <dbReference type="Pfam" id="PF00441"/>
    </source>
</evidence>
<keyword evidence="3" id="KW-0285">Flavoprotein</keyword>
<evidence type="ECO:0000256" key="1">
    <source>
        <dbReference type="ARBA" id="ARBA00001974"/>
    </source>
</evidence>
<dbReference type="InterPro" id="IPR036250">
    <property type="entry name" value="AcylCo_DH-like_C"/>
</dbReference>
<dbReference type="SUPFAM" id="SSF47203">
    <property type="entry name" value="Acyl-CoA dehydrogenase C-terminal domain-like"/>
    <property type="match status" value="1"/>
</dbReference>
<dbReference type="InterPro" id="IPR037069">
    <property type="entry name" value="AcylCoA_DH/ox_N_sf"/>
</dbReference>
<feature type="domain" description="Acyl-CoA dehydrogenase/oxidase N-terminal" evidence="6">
    <location>
        <begin position="9"/>
        <end position="96"/>
    </location>
</feature>
<dbReference type="InterPro" id="IPR013786">
    <property type="entry name" value="AcylCoA_DH/ox_N"/>
</dbReference>
<dbReference type="PIRSF" id="PIRSF016578">
    <property type="entry name" value="HsaA"/>
    <property type="match status" value="1"/>
</dbReference>
<dbReference type="Gene3D" id="1.20.140.10">
    <property type="entry name" value="Butyryl-CoA Dehydrogenase, subunit A, domain 3"/>
    <property type="match status" value="1"/>
</dbReference>
<reference evidence="7 8" key="1">
    <citation type="submission" date="2024-08" db="EMBL/GenBank/DDBJ databases">
        <title>Genome mining of Saccharopolyspora cebuensis PGLac3 from Nigerian medicinal plant.</title>
        <authorList>
            <person name="Ezeobiora C.E."/>
            <person name="Igbokwe N.H."/>
            <person name="Amin D.H."/>
            <person name="Mendie U.E."/>
        </authorList>
    </citation>
    <scope>NUCLEOTIDE SEQUENCE [LARGE SCALE GENOMIC DNA]</scope>
    <source>
        <strain evidence="7 8">PGLac3</strain>
    </source>
</reference>
<keyword evidence="7" id="KW-0560">Oxidoreductase</keyword>
<dbReference type="Pfam" id="PF00441">
    <property type="entry name" value="Acyl-CoA_dh_1"/>
    <property type="match status" value="1"/>
</dbReference>
<feature type="domain" description="Acyl-CoA dehydrogenase/oxidase C-terminal" evidence="5">
    <location>
        <begin position="218"/>
        <end position="360"/>
    </location>
</feature>
<evidence type="ECO:0000259" key="6">
    <source>
        <dbReference type="Pfam" id="PF02771"/>
    </source>
</evidence>
<dbReference type="Pfam" id="PF02771">
    <property type="entry name" value="Acyl-CoA_dh_N"/>
    <property type="match status" value="1"/>
</dbReference>
<gene>
    <name evidence="7" type="ORF">AB8O55_00475</name>
</gene>
<evidence type="ECO:0000256" key="2">
    <source>
        <dbReference type="ARBA" id="ARBA00009347"/>
    </source>
</evidence>